<sequence length="699" mass="79056">MDYLAKSDRIRQAGANTTAGSLPSRARIIDTGLEPETGGAKQFLKKKGLVNLLNLRHFQGGIIHIHFRHIHDNRQIAFEAVPRPCFGKYLVCLWNSPPGPYFRLSDYMFSGFSLTDGNGLIQAEPRVRGISASGICLYLPEKSAVHAGRKELRHPCPSVSARIIQNSLTFSGTLKNLSTSAFCVAIEGTPEAPEAWLNSAHDLTLVLESNGAMVYSGQCRILKAFQSEHESCLVLAALKDTIQRFSPRVYRSRRLLVSPAPDVVFRHPLTGAMVDLKAADISGAGICVTDEKNANALIAGMLIEDMTLCFANAFQVKCRAQVIYRKFLTSAQKENQVQCGIAFLDMAPNDHMRLLSLLHQSQNDHLYICHQVNMDELWAFFFETGFIYPRKYSFIQNSRQSIRETYKKLYTCQPEIARHFTWQKNGKIIAHVAMLRFYENTWLIHHLASRTDKRVGLGTEIIDQLGAFTYDTHRLASAHMAYAICYYRPSNRFPAHFFGGVAGKIGNPRACSTDRFAYYHWHPDLKARGLPPGWSLERVEYEDLKELEAAYRQDSDGLMLKALDLMPEKTSNPRSTLSDLYAHQGLKRQRRVFALRQQGRATALLMANISDFAVNLSDLTNSVSIFVIDRSLSYAILHQALCVAAEVYETGKVPVLLYPLSYAQHAKPAHDRIHHRIYELWVLNLAHTDDFFKHYQKLK</sequence>
<proteinExistence type="predicted"/>
<reference evidence="1 2" key="1">
    <citation type="submission" date="2020-07" db="EMBL/GenBank/DDBJ databases">
        <title>Genomic Encyclopedia of Type Strains, Phase IV (KMG-IV): sequencing the most valuable type-strain genomes for metagenomic binning, comparative biology and taxonomic classification.</title>
        <authorList>
            <person name="Goeker M."/>
        </authorList>
    </citation>
    <scope>NUCLEOTIDE SEQUENCE [LARGE SCALE GENOMIC DNA]</scope>
    <source>
        <strain evidence="1 2">DSM 17721</strain>
    </source>
</reference>
<evidence type="ECO:0008006" key="3">
    <source>
        <dbReference type="Google" id="ProtNLM"/>
    </source>
</evidence>
<gene>
    <name evidence="1" type="ORF">HNR65_001023</name>
</gene>
<dbReference type="EMBL" id="JACDUS010000002">
    <property type="protein sequence ID" value="MBA2880705.1"/>
    <property type="molecule type" value="Genomic_DNA"/>
</dbReference>
<dbReference type="Gene3D" id="2.40.10.220">
    <property type="entry name" value="predicted glycosyltransferase like domains"/>
    <property type="match status" value="1"/>
</dbReference>
<comment type="caution">
    <text evidence="1">The sequence shown here is derived from an EMBL/GenBank/DDBJ whole genome shotgun (WGS) entry which is preliminary data.</text>
</comment>
<evidence type="ECO:0000313" key="1">
    <source>
        <dbReference type="EMBL" id="MBA2880705.1"/>
    </source>
</evidence>
<dbReference type="RefSeq" id="WP_181550365.1">
    <property type="nucleotide sequence ID" value="NZ_JACDUS010000002.1"/>
</dbReference>
<keyword evidence="2" id="KW-1185">Reference proteome</keyword>
<organism evidence="1 2">
    <name type="scientific">Desulfosalsimonas propionicica</name>
    <dbReference type="NCBI Taxonomy" id="332175"/>
    <lineage>
        <taxon>Bacteria</taxon>
        <taxon>Pseudomonadati</taxon>
        <taxon>Thermodesulfobacteriota</taxon>
        <taxon>Desulfobacteria</taxon>
        <taxon>Desulfobacterales</taxon>
        <taxon>Desulfosalsimonadaceae</taxon>
        <taxon>Desulfosalsimonas</taxon>
    </lineage>
</organism>
<dbReference type="AlphaFoldDB" id="A0A7W0C7X1"/>
<dbReference type="Proteomes" id="UP000525298">
    <property type="component" value="Unassembled WGS sequence"/>
</dbReference>
<protein>
    <recommendedName>
        <fullName evidence="3">PilZ domain-containing protein</fullName>
    </recommendedName>
</protein>
<accession>A0A7W0C7X1</accession>
<name>A0A7W0C7X1_9BACT</name>
<evidence type="ECO:0000313" key="2">
    <source>
        <dbReference type="Proteomes" id="UP000525298"/>
    </source>
</evidence>